<feature type="binding site" evidence="5">
    <location>
        <position position="102"/>
    </location>
    <ligand>
        <name>Mg(2+)</name>
        <dbReference type="ChEBI" id="CHEBI:18420"/>
        <label>1</label>
        <note>catalytic</note>
    </ligand>
</feature>
<keyword evidence="3" id="KW-0378">Hydrolase</keyword>
<evidence type="ECO:0000313" key="6">
    <source>
        <dbReference type="EMBL" id="TDR87968.1"/>
    </source>
</evidence>
<dbReference type="Proteomes" id="UP000295122">
    <property type="component" value="Unassembled WGS sequence"/>
</dbReference>
<keyword evidence="2 5" id="KW-0479">Metal-binding</keyword>
<evidence type="ECO:0000256" key="2">
    <source>
        <dbReference type="ARBA" id="ARBA00022723"/>
    </source>
</evidence>
<dbReference type="PROSITE" id="PS00629">
    <property type="entry name" value="IMP_1"/>
    <property type="match status" value="1"/>
</dbReference>
<feature type="binding site" evidence="5">
    <location>
        <position position="101"/>
    </location>
    <ligand>
        <name>Mg(2+)</name>
        <dbReference type="ChEBI" id="CHEBI:18420"/>
        <label>1</label>
        <note>catalytic</note>
    </ligand>
</feature>
<reference evidence="6 7" key="1">
    <citation type="submission" date="2019-03" db="EMBL/GenBank/DDBJ databases">
        <title>Genomic Encyclopedia of Type Strains, Phase IV (KMG-IV): sequencing the most valuable type-strain genomes for metagenomic binning, comparative biology and taxonomic classification.</title>
        <authorList>
            <person name="Goeker M."/>
        </authorList>
    </citation>
    <scope>NUCLEOTIDE SEQUENCE [LARGE SCALE GENOMIC DNA]</scope>
    <source>
        <strain evidence="6 7">DSM 25903</strain>
    </source>
</reference>
<protein>
    <submittedName>
        <fullName evidence="6">Myo-inositol-1(Or 4)-monophosphatase</fullName>
    </submittedName>
</protein>
<organism evidence="6 7">
    <name type="scientific">Enterovirga rhinocerotis</name>
    <dbReference type="NCBI Taxonomy" id="1339210"/>
    <lineage>
        <taxon>Bacteria</taxon>
        <taxon>Pseudomonadati</taxon>
        <taxon>Pseudomonadota</taxon>
        <taxon>Alphaproteobacteria</taxon>
        <taxon>Hyphomicrobiales</taxon>
        <taxon>Methylobacteriaceae</taxon>
        <taxon>Enterovirga</taxon>
    </lineage>
</organism>
<evidence type="ECO:0000256" key="4">
    <source>
        <dbReference type="ARBA" id="ARBA00022842"/>
    </source>
</evidence>
<feature type="binding site" evidence="5">
    <location>
        <position position="82"/>
    </location>
    <ligand>
        <name>Mg(2+)</name>
        <dbReference type="ChEBI" id="CHEBI:18420"/>
        <label>1</label>
        <note>catalytic</note>
    </ligand>
</feature>
<dbReference type="SUPFAM" id="SSF56655">
    <property type="entry name" value="Carbohydrate phosphatase"/>
    <property type="match status" value="1"/>
</dbReference>
<dbReference type="InterPro" id="IPR000760">
    <property type="entry name" value="Inositol_monophosphatase-like"/>
</dbReference>
<proteinExistence type="inferred from homology"/>
<dbReference type="InterPro" id="IPR020583">
    <property type="entry name" value="Inositol_monoP_metal-BS"/>
</dbReference>
<dbReference type="Gene3D" id="3.30.540.10">
    <property type="entry name" value="Fructose-1,6-Bisphosphatase, subunit A, domain 1"/>
    <property type="match status" value="1"/>
</dbReference>
<feature type="binding site" evidence="5">
    <location>
        <position position="99"/>
    </location>
    <ligand>
        <name>Mg(2+)</name>
        <dbReference type="ChEBI" id="CHEBI:18420"/>
        <label>1</label>
        <note>catalytic</note>
    </ligand>
</feature>
<name>A0A4R7BQR1_9HYPH</name>
<dbReference type="PRINTS" id="PR00377">
    <property type="entry name" value="IMPHPHTASES"/>
</dbReference>
<feature type="binding site" evidence="5">
    <location>
        <position position="217"/>
    </location>
    <ligand>
        <name>Mg(2+)</name>
        <dbReference type="ChEBI" id="CHEBI:18420"/>
        <label>1</label>
        <note>catalytic</note>
    </ligand>
</feature>
<gene>
    <name evidence="6" type="ORF">EV668_3832</name>
</gene>
<comment type="cofactor">
    <cofactor evidence="5">
        <name>Mg(2+)</name>
        <dbReference type="ChEBI" id="CHEBI:18420"/>
    </cofactor>
</comment>
<dbReference type="RefSeq" id="WP_133773055.1">
    <property type="nucleotide sequence ID" value="NZ_SNZR01000015.1"/>
</dbReference>
<dbReference type="GO" id="GO:0006020">
    <property type="term" value="P:inositol metabolic process"/>
    <property type="evidence" value="ECO:0007669"/>
    <property type="project" value="TreeGrafter"/>
</dbReference>
<comment type="caution">
    <text evidence="6">The sequence shown here is derived from an EMBL/GenBank/DDBJ whole genome shotgun (WGS) entry which is preliminary data.</text>
</comment>
<dbReference type="EMBL" id="SNZR01000015">
    <property type="protein sequence ID" value="TDR87968.1"/>
    <property type="molecule type" value="Genomic_DNA"/>
</dbReference>
<keyword evidence="4 5" id="KW-0460">Magnesium</keyword>
<dbReference type="AlphaFoldDB" id="A0A4R7BQR1"/>
<evidence type="ECO:0000256" key="1">
    <source>
        <dbReference type="ARBA" id="ARBA00009759"/>
    </source>
</evidence>
<dbReference type="PANTHER" id="PTHR20854:SF4">
    <property type="entry name" value="INOSITOL-1-MONOPHOSPHATASE-RELATED"/>
    <property type="match status" value="1"/>
</dbReference>
<dbReference type="GO" id="GO:0007165">
    <property type="term" value="P:signal transduction"/>
    <property type="evidence" value="ECO:0007669"/>
    <property type="project" value="TreeGrafter"/>
</dbReference>
<comment type="similarity">
    <text evidence="1">Belongs to the inositol monophosphatase superfamily.</text>
</comment>
<dbReference type="GO" id="GO:0008934">
    <property type="term" value="F:inositol monophosphate 1-phosphatase activity"/>
    <property type="evidence" value="ECO:0007669"/>
    <property type="project" value="TreeGrafter"/>
</dbReference>
<dbReference type="GO" id="GO:0046872">
    <property type="term" value="F:metal ion binding"/>
    <property type="evidence" value="ECO:0007669"/>
    <property type="project" value="UniProtKB-KW"/>
</dbReference>
<dbReference type="Pfam" id="PF00459">
    <property type="entry name" value="Inositol_P"/>
    <property type="match status" value="1"/>
</dbReference>
<evidence type="ECO:0000313" key="7">
    <source>
        <dbReference type="Proteomes" id="UP000295122"/>
    </source>
</evidence>
<dbReference type="Gene3D" id="3.40.190.80">
    <property type="match status" value="1"/>
</dbReference>
<sequence length="278" mass="30341">MSYDPIPDDELAEMERTAIDLARLAGAEIQNSLGRTLSVRYKSGDDDRAVYRDPVSEVDQRCEALIRDRLADLFPSHGILGEEMDPKGAESDEFVWAVDPIDGTANFVNGFPLFAACVGVLHRRRPIVGAIWCAASHALRPGIYHAAHGGPLCFEGEIIDPRGNPAVRRRLAGEPSWADDVHGPWDVRKTGSAAIECSFVAAGLLSVARFERPNVWDVAGGIVLVEAAGLEVHTRGPDGWTEFSTFEPTETSPDFRHWRQALVIGEPEAASQMMARLG</sequence>
<dbReference type="OrthoDB" id="7876138at2"/>
<accession>A0A4R7BQR1</accession>
<evidence type="ECO:0000256" key="3">
    <source>
        <dbReference type="ARBA" id="ARBA00022801"/>
    </source>
</evidence>
<dbReference type="PANTHER" id="PTHR20854">
    <property type="entry name" value="INOSITOL MONOPHOSPHATASE"/>
    <property type="match status" value="1"/>
</dbReference>
<keyword evidence="7" id="KW-1185">Reference proteome</keyword>
<evidence type="ECO:0000256" key="5">
    <source>
        <dbReference type="PIRSR" id="PIRSR600760-2"/>
    </source>
</evidence>
<dbReference type="CDD" id="cd01637">
    <property type="entry name" value="IMPase_like"/>
    <property type="match status" value="1"/>
</dbReference>